<evidence type="ECO:0000259" key="3">
    <source>
        <dbReference type="PROSITE" id="PS50835"/>
    </source>
</evidence>
<dbReference type="PANTHER" id="PTHR13817:SF151">
    <property type="entry name" value="TITIN"/>
    <property type="match status" value="1"/>
</dbReference>
<feature type="domain" description="Fibronectin type-III" evidence="4">
    <location>
        <begin position="84"/>
        <end position="183"/>
    </location>
</feature>
<dbReference type="WBParaSite" id="Gr19_v10_g8010.t1">
    <property type="protein sequence ID" value="Gr19_v10_g8010.t1"/>
    <property type="gene ID" value="Gr19_v10_g8010"/>
</dbReference>
<accession>A0A914I6Q5</accession>
<dbReference type="InterPro" id="IPR050964">
    <property type="entry name" value="Striated_Muscle_Regulatory"/>
</dbReference>
<dbReference type="SUPFAM" id="SSF48726">
    <property type="entry name" value="Immunoglobulin"/>
    <property type="match status" value="1"/>
</dbReference>
<reference evidence="6" key="1">
    <citation type="submission" date="2022-11" db="UniProtKB">
        <authorList>
            <consortium name="WormBaseParasite"/>
        </authorList>
    </citation>
    <scope>IDENTIFICATION</scope>
</reference>
<organism evidence="5 6">
    <name type="scientific">Globodera rostochiensis</name>
    <name type="common">Golden nematode worm</name>
    <name type="synonym">Heterodera rostochiensis</name>
    <dbReference type="NCBI Taxonomy" id="31243"/>
    <lineage>
        <taxon>Eukaryota</taxon>
        <taxon>Metazoa</taxon>
        <taxon>Ecdysozoa</taxon>
        <taxon>Nematoda</taxon>
        <taxon>Chromadorea</taxon>
        <taxon>Rhabditida</taxon>
        <taxon>Tylenchina</taxon>
        <taxon>Tylenchomorpha</taxon>
        <taxon>Tylenchoidea</taxon>
        <taxon>Heteroderidae</taxon>
        <taxon>Heteroderinae</taxon>
        <taxon>Globodera</taxon>
    </lineage>
</organism>
<feature type="domain" description="Ig-like" evidence="3">
    <location>
        <begin position="287"/>
        <end position="377"/>
    </location>
</feature>
<dbReference type="PRINTS" id="PR00014">
    <property type="entry name" value="FNTYPEIII"/>
</dbReference>
<dbReference type="Gene3D" id="2.60.40.10">
    <property type="entry name" value="Immunoglobulins"/>
    <property type="match status" value="5"/>
</dbReference>
<keyword evidence="1" id="KW-0677">Repeat</keyword>
<evidence type="ECO:0000313" key="5">
    <source>
        <dbReference type="Proteomes" id="UP000887572"/>
    </source>
</evidence>
<keyword evidence="2" id="KW-0472">Membrane</keyword>
<feature type="domain" description="Fibronectin type-III" evidence="4">
    <location>
        <begin position="385"/>
        <end position="478"/>
    </location>
</feature>
<dbReference type="InterPro" id="IPR013098">
    <property type="entry name" value="Ig_I-set"/>
</dbReference>
<dbReference type="GO" id="GO:0045214">
    <property type="term" value="P:sarcomere organization"/>
    <property type="evidence" value="ECO:0007669"/>
    <property type="project" value="TreeGrafter"/>
</dbReference>
<evidence type="ECO:0000256" key="1">
    <source>
        <dbReference type="ARBA" id="ARBA00022737"/>
    </source>
</evidence>
<keyword evidence="2" id="KW-1133">Transmembrane helix</keyword>
<dbReference type="InterPro" id="IPR036179">
    <property type="entry name" value="Ig-like_dom_sf"/>
</dbReference>
<dbReference type="FunFam" id="2.60.40.10:FF:000056">
    <property type="entry name" value="twitchin isoform X4"/>
    <property type="match status" value="1"/>
</dbReference>
<protein>
    <submittedName>
        <fullName evidence="6">Uncharacterized protein</fullName>
    </submittedName>
</protein>
<feature type="domain" description="Fibronectin type-III" evidence="4">
    <location>
        <begin position="189"/>
        <end position="283"/>
    </location>
</feature>
<dbReference type="InterPro" id="IPR013783">
    <property type="entry name" value="Ig-like_fold"/>
</dbReference>
<keyword evidence="5" id="KW-1185">Reference proteome</keyword>
<proteinExistence type="predicted"/>
<dbReference type="FunFam" id="2.60.40.10:FF:000051">
    <property type="entry name" value="Uncharacterized protein, isoform J"/>
    <property type="match status" value="1"/>
</dbReference>
<dbReference type="SMART" id="SM00060">
    <property type="entry name" value="FN3"/>
    <property type="match status" value="4"/>
</dbReference>
<dbReference type="Pfam" id="PF00041">
    <property type="entry name" value="fn3"/>
    <property type="match status" value="3"/>
</dbReference>
<dbReference type="InterPro" id="IPR003599">
    <property type="entry name" value="Ig_sub"/>
</dbReference>
<dbReference type="Pfam" id="PF07679">
    <property type="entry name" value="I-set"/>
    <property type="match status" value="1"/>
</dbReference>
<dbReference type="GO" id="GO:0031430">
    <property type="term" value="C:M band"/>
    <property type="evidence" value="ECO:0007669"/>
    <property type="project" value="TreeGrafter"/>
</dbReference>
<dbReference type="Proteomes" id="UP000887572">
    <property type="component" value="Unplaced"/>
</dbReference>
<dbReference type="CDD" id="cd00063">
    <property type="entry name" value="FN3"/>
    <property type="match status" value="4"/>
</dbReference>
<dbReference type="InterPro" id="IPR007110">
    <property type="entry name" value="Ig-like_dom"/>
</dbReference>
<dbReference type="PANTHER" id="PTHR13817">
    <property type="entry name" value="TITIN"/>
    <property type="match status" value="1"/>
</dbReference>
<evidence type="ECO:0000256" key="2">
    <source>
        <dbReference type="SAM" id="Phobius"/>
    </source>
</evidence>
<dbReference type="InterPro" id="IPR003961">
    <property type="entry name" value="FN3_dom"/>
</dbReference>
<dbReference type="PROSITE" id="PS50835">
    <property type="entry name" value="IG_LIKE"/>
    <property type="match status" value="1"/>
</dbReference>
<feature type="transmembrane region" description="Helical" evidence="2">
    <location>
        <begin position="549"/>
        <end position="571"/>
    </location>
</feature>
<dbReference type="SMART" id="SM00409">
    <property type="entry name" value="IG"/>
    <property type="match status" value="1"/>
</dbReference>
<keyword evidence="2" id="KW-0812">Transmembrane</keyword>
<dbReference type="SUPFAM" id="SSF49265">
    <property type="entry name" value="Fibronectin type III"/>
    <property type="match status" value="2"/>
</dbReference>
<evidence type="ECO:0000313" key="6">
    <source>
        <dbReference type="WBParaSite" id="Gr19_v10_g8010.t1"/>
    </source>
</evidence>
<name>A0A914I6Q5_GLORO</name>
<dbReference type="InterPro" id="IPR036116">
    <property type="entry name" value="FN3_sf"/>
</dbReference>
<dbReference type="PROSITE" id="PS50853">
    <property type="entry name" value="FN3"/>
    <property type="match status" value="3"/>
</dbReference>
<dbReference type="AlphaFoldDB" id="A0A914I6Q5"/>
<dbReference type="FunFam" id="2.60.40.10:FF:000160">
    <property type="entry name" value="Titin a"/>
    <property type="match status" value="1"/>
</dbReference>
<sequence length="621" mass="68634">MNSDDSEDKRRLFEYFIVAGLNDESGCPKELSSMSTAQPSSADVGKQTHHYQLAPITDICVIFTSPGETATADFDRIETTPQDYPADLNHGSGKRPPHTFYKIPKNQQAEVGGAPIAGYVVEKLDTATGRWVKAGRTDGPDTKQFTVDGLQPGYEYKFRVSAVNRYGESDPLEASKSVVAKDPFETADRPGTPDIVDWDKNWADLKWTPPTDDGGAPLEKYVVEKRMGNGEWEYATEVPTSKTGARVDGLVEGKQYQFRVKGVNKAGESAPSNPSRTLLAKARRLAPTIDRSAMPEIRIKKGGTIEFNVPVEGEPGPKCQWLINGTQLGTSDRTKVDNSNKNNTKLRTLGAERMDSGTYKLIATNEHGQDEADVLVVVLDVPRAPNGPLEARDVTNDSATVNWYTPDDDGGSPITHYAVERQEGDGGRWVPCGEMPDTQLRVNRLVEGKAYKFRVKAVNRQGESKPLAMERSVVAKNPWETPGKPQDVKVVDWDKDHMDLEWKAPVTDGGAPIDGYVIEKKTKTGPWIPCAQIMVGWHQHCPEDHRMKLVFVLSICVLFGVMFGLGEAHYYGGYGSYWPSMYGSYGYGYGGGWGGWPYYGYGYYGKRSVGFEPGEEKSKRN</sequence>
<evidence type="ECO:0000259" key="4">
    <source>
        <dbReference type="PROSITE" id="PS50853"/>
    </source>
</evidence>